<sequence length="129" mass="14728">MNEKQQELRKKDENESRRPSPDLVLVKTHALSNADEGTTAKFFPRRDGLYYILKKISPVFYQIASPNNPLSPLVKSLRKRERTPKRALLYGSGTDSCNFASPRGGDCNTSTIIRLTRRGRRVRTPTFCE</sequence>
<name>A0A8K0GDA2_IGNLU</name>
<organism evidence="2 3">
    <name type="scientific">Ignelater luminosus</name>
    <name type="common">Cucubano</name>
    <name type="synonym">Pyrophorus luminosus</name>
    <dbReference type="NCBI Taxonomy" id="2038154"/>
    <lineage>
        <taxon>Eukaryota</taxon>
        <taxon>Metazoa</taxon>
        <taxon>Ecdysozoa</taxon>
        <taxon>Arthropoda</taxon>
        <taxon>Hexapoda</taxon>
        <taxon>Insecta</taxon>
        <taxon>Pterygota</taxon>
        <taxon>Neoptera</taxon>
        <taxon>Endopterygota</taxon>
        <taxon>Coleoptera</taxon>
        <taxon>Polyphaga</taxon>
        <taxon>Elateriformia</taxon>
        <taxon>Elateroidea</taxon>
        <taxon>Elateridae</taxon>
        <taxon>Agrypninae</taxon>
        <taxon>Pyrophorini</taxon>
        <taxon>Ignelater</taxon>
    </lineage>
</organism>
<protein>
    <submittedName>
        <fullName evidence="2">Uncharacterized protein</fullName>
    </submittedName>
</protein>
<keyword evidence="3" id="KW-1185">Reference proteome</keyword>
<accession>A0A8K0GDA2</accession>
<evidence type="ECO:0000256" key="1">
    <source>
        <dbReference type="SAM" id="MobiDB-lite"/>
    </source>
</evidence>
<feature type="region of interest" description="Disordered" evidence="1">
    <location>
        <begin position="1"/>
        <end position="24"/>
    </location>
</feature>
<reference evidence="2" key="1">
    <citation type="submission" date="2019-08" db="EMBL/GenBank/DDBJ databases">
        <title>The genome of the North American firefly Photinus pyralis.</title>
        <authorList>
            <consortium name="Photinus pyralis genome working group"/>
            <person name="Fallon T.R."/>
            <person name="Sander Lower S.E."/>
            <person name="Weng J.-K."/>
        </authorList>
    </citation>
    <scope>NUCLEOTIDE SEQUENCE</scope>
    <source>
        <strain evidence="2">TRF0915ILg1</strain>
        <tissue evidence="2">Whole body</tissue>
    </source>
</reference>
<dbReference type="OrthoDB" id="6817932at2759"/>
<evidence type="ECO:0000313" key="2">
    <source>
        <dbReference type="EMBL" id="KAF2897612.1"/>
    </source>
</evidence>
<dbReference type="Proteomes" id="UP000801492">
    <property type="component" value="Unassembled WGS sequence"/>
</dbReference>
<proteinExistence type="predicted"/>
<comment type="caution">
    <text evidence="2">The sequence shown here is derived from an EMBL/GenBank/DDBJ whole genome shotgun (WGS) entry which is preliminary data.</text>
</comment>
<dbReference type="EMBL" id="VTPC01004014">
    <property type="protein sequence ID" value="KAF2897612.1"/>
    <property type="molecule type" value="Genomic_DNA"/>
</dbReference>
<feature type="compositionally biased region" description="Basic and acidic residues" evidence="1">
    <location>
        <begin position="1"/>
        <end position="20"/>
    </location>
</feature>
<gene>
    <name evidence="2" type="ORF">ILUMI_08564</name>
</gene>
<evidence type="ECO:0000313" key="3">
    <source>
        <dbReference type="Proteomes" id="UP000801492"/>
    </source>
</evidence>
<dbReference type="AlphaFoldDB" id="A0A8K0GDA2"/>